<accession>A0A231GZH4</accession>
<name>A0A231GZH4_9NOCA</name>
<evidence type="ECO:0000313" key="2">
    <source>
        <dbReference type="Proteomes" id="UP000215506"/>
    </source>
</evidence>
<dbReference type="EMBL" id="NGAF01000016">
    <property type="protein sequence ID" value="OXR42024.1"/>
    <property type="molecule type" value="Genomic_DNA"/>
</dbReference>
<organism evidence="1 2">
    <name type="scientific">Nocardia cerradoensis</name>
    <dbReference type="NCBI Taxonomy" id="85688"/>
    <lineage>
        <taxon>Bacteria</taxon>
        <taxon>Bacillati</taxon>
        <taxon>Actinomycetota</taxon>
        <taxon>Actinomycetes</taxon>
        <taxon>Mycobacteriales</taxon>
        <taxon>Nocardiaceae</taxon>
        <taxon>Nocardia</taxon>
    </lineage>
</organism>
<proteinExistence type="predicted"/>
<comment type="caution">
    <text evidence="1">The sequence shown here is derived from an EMBL/GenBank/DDBJ whole genome shotgun (WGS) entry which is preliminary data.</text>
</comment>
<evidence type="ECO:0000313" key="1">
    <source>
        <dbReference type="EMBL" id="OXR42024.1"/>
    </source>
</evidence>
<reference evidence="1 2" key="1">
    <citation type="submission" date="2017-07" db="EMBL/GenBank/DDBJ databases">
        <title>First draft Genome Sequence of Nocardia cerradoensis isolated from human infection.</title>
        <authorList>
            <person name="Carrasco G."/>
        </authorList>
    </citation>
    <scope>NUCLEOTIDE SEQUENCE [LARGE SCALE GENOMIC DNA]</scope>
    <source>
        <strain evidence="1 2">CNM20130759</strain>
    </source>
</reference>
<dbReference type="Proteomes" id="UP000215506">
    <property type="component" value="Unassembled WGS sequence"/>
</dbReference>
<sequence length="43" mass="4554">MLAADHASVPMNLGAILIFDGAGPTPAEVRALLHERVPHVPRL</sequence>
<keyword evidence="2" id="KW-1185">Reference proteome</keyword>
<gene>
    <name evidence="1" type="ORF">B7C42_06008</name>
</gene>
<dbReference type="RefSeq" id="WP_262985074.1">
    <property type="nucleotide sequence ID" value="NZ_JAAXOR010000008.1"/>
</dbReference>
<dbReference type="AlphaFoldDB" id="A0A231GZH4"/>
<protein>
    <submittedName>
        <fullName evidence="1">Uncharacterized protein</fullName>
    </submittedName>
</protein>